<keyword evidence="1 5" id="KW-0808">Transferase</keyword>
<gene>
    <name evidence="5 9" type="primary">cobB</name>
    <name evidence="9" type="ORF">BN1051_01744</name>
</gene>
<dbReference type="SUPFAM" id="SSF52467">
    <property type="entry name" value="DHS-like NAD/FAD-binding domain"/>
    <property type="match status" value="1"/>
</dbReference>
<evidence type="ECO:0000256" key="5">
    <source>
        <dbReference type="HAMAP-Rule" id="MF_01967"/>
    </source>
</evidence>
<feature type="binding site" evidence="5">
    <location>
        <begin position="132"/>
        <end position="135"/>
    </location>
    <ligand>
        <name>NAD(+)</name>
        <dbReference type="ChEBI" id="CHEBI:57540"/>
    </ligand>
</feature>
<feature type="binding site" evidence="5 6">
    <location>
        <position position="158"/>
    </location>
    <ligand>
        <name>Zn(2+)</name>
        <dbReference type="ChEBI" id="CHEBI:29105"/>
    </ligand>
</feature>
<dbReference type="PATRIC" id="fig|1461584.3.peg.1725"/>
<feature type="binding site" evidence="5 6">
    <location>
        <position position="210"/>
    </location>
    <ligand>
        <name>Zn(2+)</name>
        <dbReference type="ChEBI" id="CHEBI:29105"/>
    </ligand>
</feature>
<comment type="function">
    <text evidence="5">NAD-dependent protein deacetylase which modulates the activities of several enzymes which are inactive in their acetylated form.</text>
</comment>
<evidence type="ECO:0000256" key="1">
    <source>
        <dbReference type="ARBA" id="ARBA00022679"/>
    </source>
</evidence>
<name>A0A078MU94_9MICC</name>
<comment type="similarity">
    <text evidence="5">Belongs to the sirtuin family. Class II subfamily.</text>
</comment>
<evidence type="ECO:0000256" key="7">
    <source>
        <dbReference type="SAM" id="MobiDB-lite"/>
    </source>
</evidence>
<proteinExistence type="inferred from homology"/>
<keyword evidence="4 5" id="KW-0520">NAD</keyword>
<feature type="binding site" evidence="5">
    <location>
        <begin position="276"/>
        <end position="278"/>
    </location>
    <ligand>
        <name>NAD(+)</name>
        <dbReference type="ChEBI" id="CHEBI:57540"/>
    </ligand>
</feature>
<dbReference type="InterPro" id="IPR029035">
    <property type="entry name" value="DHS-like_NAD/FAD-binding_dom"/>
</dbReference>
<feature type="binding site" evidence="5">
    <location>
        <begin position="56"/>
        <end position="76"/>
    </location>
    <ligand>
        <name>NAD(+)</name>
        <dbReference type="ChEBI" id="CHEBI:57540"/>
    </ligand>
</feature>
<evidence type="ECO:0000256" key="2">
    <source>
        <dbReference type="ARBA" id="ARBA00022723"/>
    </source>
</evidence>
<feature type="binding site" evidence="5">
    <location>
        <position position="294"/>
    </location>
    <ligand>
        <name>NAD(+)</name>
        <dbReference type="ChEBI" id="CHEBI:57540"/>
    </ligand>
</feature>
<dbReference type="InterPro" id="IPR003000">
    <property type="entry name" value="Sirtuin"/>
</dbReference>
<dbReference type="GO" id="GO:0070403">
    <property type="term" value="F:NAD+ binding"/>
    <property type="evidence" value="ECO:0007669"/>
    <property type="project" value="UniProtKB-UniRule"/>
</dbReference>
<dbReference type="InterPro" id="IPR026587">
    <property type="entry name" value="Sirtuin_class_II"/>
</dbReference>
<dbReference type="Gene3D" id="3.40.50.1220">
    <property type="entry name" value="TPP-binding domain"/>
    <property type="match status" value="1"/>
</dbReference>
<evidence type="ECO:0000256" key="6">
    <source>
        <dbReference type="PROSITE-ProRule" id="PRU00236"/>
    </source>
</evidence>
<feature type="compositionally biased region" description="Low complexity" evidence="7">
    <location>
        <begin position="13"/>
        <end position="27"/>
    </location>
</feature>
<dbReference type="GO" id="GO:0005737">
    <property type="term" value="C:cytoplasm"/>
    <property type="evidence" value="ECO:0007669"/>
    <property type="project" value="UniProtKB-SubCell"/>
</dbReference>
<dbReference type="EC" id="2.3.1.286" evidence="5"/>
<dbReference type="AlphaFoldDB" id="A0A078MU94"/>
<keyword evidence="5" id="KW-0963">Cytoplasm</keyword>
<accession>A0A078MU94</accession>
<comment type="cofactor">
    <cofactor evidence="5">
        <name>Zn(2+)</name>
        <dbReference type="ChEBI" id="CHEBI:29105"/>
    </cofactor>
    <text evidence="5">Binds 1 zinc ion per subunit.</text>
</comment>
<dbReference type="InterPro" id="IPR026590">
    <property type="entry name" value="Ssirtuin_cat_dom"/>
</dbReference>
<feature type="region of interest" description="Disordered" evidence="7">
    <location>
        <begin position="1"/>
        <end position="36"/>
    </location>
</feature>
<feature type="domain" description="Deacetylase sirtuin-type" evidence="8">
    <location>
        <begin position="29"/>
        <end position="308"/>
    </location>
</feature>
<feature type="binding site" evidence="5 6">
    <location>
        <position position="161"/>
    </location>
    <ligand>
        <name>Zn(2+)</name>
        <dbReference type="ChEBI" id="CHEBI:29105"/>
    </ligand>
</feature>
<dbReference type="InterPro" id="IPR050134">
    <property type="entry name" value="NAD-dep_sirtuin_deacylases"/>
</dbReference>
<evidence type="ECO:0000259" key="8">
    <source>
        <dbReference type="PROSITE" id="PS50305"/>
    </source>
</evidence>
<dbReference type="HAMAP" id="MF_01967">
    <property type="entry name" value="Sirtuin_ClassII"/>
    <property type="match status" value="1"/>
</dbReference>
<evidence type="ECO:0000256" key="4">
    <source>
        <dbReference type="ARBA" id="ARBA00023027"/>
    </source>
</evidence>
<dbReference type="PANTHER" id="PTHR11085:SF10">
    <property type="entry name" value="NAD-DEPENDENT PROTEIN DEACYLASE SIRTUIN-5, MITOCHONDRIAL-RELATED"/>
    <property type="match status" value="1"/>
</dbReference>
<comment type="catalytic activity">
    <reaction evidence="5">
        <text>N(6)-acetyl-L-lysyl-[protein] + NAD(+) + H2O = 2''-O-acetyl-ADP-D-ribose + nicotinamide + L-lysyl-[protein]</text>
        <dbReference type="Rhea" id="RHEA:43636"/>
        <dbReference type="Rhea" id="RHEA-COMP:9752"/>
        <dbReference type="Rhea" id="RHEA-COMP:10731"/>
        <dbReference type="ChEBI" id="CHEBI:15377"/>
        <dbReference type="ChEBI" id="CHEBI:17154"/>
        <dbReference type="ChEBI" id="CHEBI:29969"/>
        <dbReference type="ChEBI" id="CHEBI:57540"/>
        <dbReference type="ChEBI" id="CHEBI:61930"/>
        <dbReference type="ChEBI" id="CHEBI:83767"/>
        <dbReference type="EC" id="2.3.1.286"/>
    </reaction>
</comment>
<evidence type="ECO:0000313" key="9">
    <source>
        <dbReference type="EMBL" id="CEA08396.1"/>
    </source>
</evidence>
<organism evidence="9">
    <name type="scientific">Arthrobacter saudimassiliensis</name>
    <dbReference type="NCBI Taxonomy" id="1461584"/>
    <lineage>
        <taxon>Bacteria</taxon>
        <taxon>Bacillati</taxon>
        <taxon>Actinomycetota</taxon>
        <taxon>Actinomycetes</taxon>
        <taxon>Micrococcales</taxon>
        <taxon>Micrococcaceae</taxon>
        <taxon>Arthrobacter</taxon>
    </lineage>
</organism>
<protein>
    <recommendedName>
        <fullName evidence="5">NAD-dependent protein deacetylase</fullName>
        <ecNumber evidence="5">2.3.1.286</ecNumber>
    </recommendedName>
    <alternativeName>
        <fullName evidence="5">Regulatory protein SIR2 homolog</fullName>
    </alternativeName>
</protein>
<dbReference type="InterPro" id="IPR026591">
    <property type="entry name" value="Sirtuin_cat_small_dom_sf"/>
</dbReference>
<reference evidence="9" key="1">
    <citation type="submission" date="2014-07" db="EMBL/GenBank/DDBJ databases">
        <authorList>
            <person name="Urmite Genomes Urmite Genomes"/>
        </authorList>
    </citation>
    <scope>NUCLEOTIDE SEQUENCE</scope>
    <source>
        <strain evidence="9">11W110_air</strain>
    </source>
</reference>
<dbReference type="Gene3D" id="3.30.1600.10">
    <property type="entry name" value="SIR2/SIRT2 'Small Domain"/>
    <property type="match status" value="1"/>
</dbReference>
<dbReference type="PROSITE" id="PS50305">
    <property type="entry name" value="SIRTUIN"/>
    <property type="match status" value="1"/>
</dbReference>
<feature type="binding site" evidence="5">
    <location>
        <begin position="250"/>
        <end position="252"/>
    </location>
    <ligand>
        <name>NAD(+)</name>
        <dbReference type="ChEBI" id="CHEBI:57540"/>
    </ligand>
</feature>
<sequence length="324" mass="34534">MSTERNGQPTPPGAGTAPSPAGGAPPSAREPTAEERAQLQEALRLLSGRRLALLTGAGLSTDSGIPDYRGPGAPPRNPMTYQQFIGDQALRRRYWARNHVGWHHMRRAVPNAGHRAVAELERRGLITGLITQNVDRLHTDAGSRQVIDLHGRFDQVICLDCGSRFSRAHIADLLLRLNPGYLEEVGDRGDINPDADAEITDTDSFVVADCPVCGGTLKPDFVYFGENVPKDRVAAAFDILAAADALVVAGSSLTVMSGLRFVRRAHKDGKPVVIINRGPTRGDELADLKLDIGTAPALTYLARHLPDLAAPAAGTGDDGGPGEN</sequence>
<dbReference type="GO" id="GO:0008270">
    <property type="term" value="F:zinc ion binding"/>
    <property type="evidence" value="ECO:0007669"/>
    <property type="project" value="UniProtKB-UniRule"/>
</dbReference>
<evidence type="ECO:0000256" key="3">
    <source>
        <dbReference type="ARBA" id="ARBA00022833"/>
    </source>
</evidence>
<dbReference type="EMBL" id="LN483070">
    <property type="protein sequence ID" value="CEA08396.1"/>
    <property type="molecule type" value="Genomic_DNA"/>
</dbReference>
<feature type="binding site" evidence="5 6">
    <location>
        <position position="213"/>
    </location>
    <ligand>
        <name>Zn(2+)</name>
        <dbReference type="ChEBI" id="CHEBI:29105"/>
    </ligand>
</feature>
<dbReference type="PANTHER" id="PTHR11085">
    <property type="entry name" value="NAD-DEPENDENT PROTEIN DEACYLASE SIRTUIN-5, MITOCHONDRIAL-RELATED"/>
    <property type="match status" value="1"/>
</dbReference>
<dbReference type="NCBIfam" id="NF003738">
    <property type="entry name" value="PRK05333.1"/>
    <property type="match status" value="1"/>
</dbReference>
<keyword evidence="3 5" id="KW-0862">Zinc</keyword>
<comment type="subcellular location">
    <subcellularLocation>
        <location evidence="5">Cytoplasm</location>
    </subcellularLocation>
</comment>
<feature type="active site" description="Proton acceptor" evidence="5 6">
    <location>
        <position position="150"/>
    </location>
</feature>
<keyword evidence="2 5" id="KW-0479">Metal-binding</keyword>
<dbReference type="Pfam" id="PF02146">
    <property type="entry name" value="SIR2"/>
    <property type="match status" value="1"/>
</dbReference>
<dbReference type="GO" id="GO:0017136">
    <property type="term" value="F:histone deacetylase activity, NAD-dependent"/>
    <property type="evidence" value="ECO:0007669"/>
    <property type="project" value="TreeGrafter"/>
</dbReference>